<dbReference type="Proteomes" id="UP001642260">
    <property type="component" value="Unassembled WGS sequence"/>
</dbReference>
<dbReference type="Pfam" id="PF00566">
    <property type="entry name" value="RabGAP-TBC"/>
    <property type="match status" value="1"/>
</dbReference>
<protein>
    <recommendedName>
        <fullName evidence="3">Rab-GAP TBC domain-containing protein</fullName>
    </recommendedName>
</protein>
<dbReference type="InterPro" id="IPR035969">
    <property type="entry name" value="Rab-GAP_TBC_sf"/>
</dbReference>
<evidence type="ECO:0000313" key="5">
    <source>
        <dbReference type="Proteomes" id="UP001642260"/>
    </source>
</evidence>
<comment type="caution">
    <text evidence="4">The sequence shown here is derived from an EMBL/GenBank/DDBJ whole genome shotgun (WGS) entry which is preliminary data.</text>
</comment>
<feature type="non-terminal residue" evidence="4">
    <location>
        <position position="1"/>
    </location>
</feature>
<evidence type="ECO:0000259" key="3">
    <source>
        <dbReference type="PROSITE" id="PS50086"/>
    </source>
</evidence>
<dbReference type="InterPro" id="IPR050302">
    <property type="entry name" value="Rab_GAP_TBC_domain"/>
</dbReference>
<dbReference type="Gene3D" id="1.10.472.80">
    <property type="entry name" value="Ypt/Rab-GAP domain of gyp1p, domain 3"/>
    <property type="match status" value="1"/>
</dbReference>
<organism evidence="4 5">
    <name type="scientific">Eruca vesicaria subsp. sativa</name>
    <name type="common">Garden rocket</name>
    <name type="synonym">Eruca sativa</name>
    <dbReference type="NCBI Taxonomy" id="29727"/>
    <lineage>
        <taxon>Eukaryota</taxon>
        <taxon>Viridiplantae</taxon>
        <taxon>Streptophyta</taxon>
        <taxon>Embryophyta</taxon>
        <taxon>Tracheophyta</taxon>
        <taxon>Spermatophyta</taxon>
        <taxon>Magnoliopsida</taxon>
        <taxon>eudicotyledons</taxon>
        <taxon>Gunneridae</taxon>
        <taxon>Pentapetalae</taxon>
        <taxon>rosids</taxon>
        <taxon>malvids</taxon>
        <taxon>Brassicales</taxon>
        <taxon>Brassicaceae</taxon>
        <taxon>Brassiceae</taxon>
        <taxon>Eruca</taxon>
    </lineage>
</organism>
<dbReference type="SUPFAM" id="SSF47923">
    <property type="entry name" value="Ypt/Rab-GAP domain of gyp1p"/>
    <property type="match status" value="1"/>
</dbReference>
<feature type="compositionally biased region" description="Basic and acidic residues" evidence="2">
    <location>
        <begin position="332"/>
        <end position="342"/>
    </location>
</feature>
<feature type="region of interest" description="Disordered" evidence="2">
    <location>
        <begin position="297"/>
        <end position="374"/>
    </location>
</feature>
<keyword evidence="5" id="KW-1185">Reference proteome</keyword>
<feature type="region of interest" description="Disordered" evidence="2">
    <location>
        <begin position="151"/>
        <end position="171"/>
    </location>
</feature>
<dbReference type="AlphaFoldDB" id="A0ABC8KUE6"/>
<gene>
    <name evidence="4" type="ORF">ERUC_LOCUS27925</name>
</gene>
<proteinExistence type="predicted"/>
<dbReference type="PANTHER" id="PTHR47219:SF20">
    <property type="entry name" value="TBC1 DOMAIN FAMILY MEMBER 2B"/>
    <property type="match status" value="1"/>
</dbReference>
<evidence type="ECO:0000256" key="2">
    <source>
        <dbReference type="SAM" id="MobiDB-lite"/>
    </source>
</evidence>
<dbReference type="EMBL" id="CAKOAT010325599">
    <property type="protein sequence ID" value="CAH8362169.1"/>
    <property type="molecule type" value="Genomic_DNA"/>
</dbReference>
<sequence length="374" mass="42170">NHLDYLGVQVAWISGPWFLSIFVNILPWECVLRMWDVLLFEGNRVVLFRTAFALMELYGPAIIATQDAGDAITSLQALASSTFDSSQLILTACMGYLTTNEARLEELRVVHRPAVLEIVEERMQKGRVWKDKKGLASKLYSFKHEGSILGEQTQKEDGENLEDGSNVDTELDSLPDLQEQAVWLKVELCRLLEEKRSAVLRAEELEIALMEMVKEDNRLELSAKIEELEKEVLMRVEQDQKLTEDARVSAEQDAAAQKYAVHVLQEKNEKLAAQLAQMEKRVVTAETTLEATLQYESGQNKALSSPRFARSQGSPQETLKKKTGFLSFGLGWRERNKAKEPEETNGDSTSNATSEAKSSEESKSEDLLNPETKR</sequence>
<reference evidence="4 5" key="1">
    <citation type="submission" date="2022-03" db="EMBL/GenBank/DDBJ databases">
        <authorList>
            <person name="Macdonald S."/>
            <person name="Ahmed S."/>
            <person name="Newling K."/>
        </authorList>
    </citation>
    <scope>NUCLEOTIDE SEQUENCE [LARGE SCALE GENOMIC DNA]</scope>
</reference>
<evidence type="ECO:0000256" key="1">
    <source>
        <dbReference type="SAM" id="Coils"/>
    </source>
</evidence>
<feature type="coiled-coil region" evidence="1">
    <location>
        <begin position="261"/>
        <end position="288"/>
    </location>
</feature>
<name>A0ABC8KUE6_ERUVS</name>
<dbReference type="PROSITE" id="PS50086">
    <property type="entry name" value="TBC_RABGAP"/>
    <property type="match status" value="1"/>
</dbReference>
<keyword evidence="1" id="KW-0175">Coiled coil</keyword>
<dbReference type="InterPro" id="IPR000195">
    <property type="entry name" value="Rab-GAP-TBC_dom"/>
</dbReference>
<accession>A0ABC8KUE6</accession>
<evidence type="ECO:0000313" key="4">
    <source>
        <dbReference type="EMBL" id="CAH8362169.1"/>
    </source>
</evidence>
<dbReference type="PANTHER" id="PTHR47219">
    <property type="entry name" value="RAB GTPASE-ACTIVATING PROTEIN 1-LIKE"/>
    <property type="match status" value="1"/>
</dbReference>
<feature type="domain" description="Rab-GAP TBC" evidence="3">
    <location>
        <begin position="1"/>
        <end position="42"/>
    </location>
</feature>
<feature type="compositionally biased region" description="Basic and acidic residues" evidence="2">
    <location>
        <begin position="357"/>
        <end position="374"/>
    </location>
</feature>